<gene>
    <name evidence="5" type="ORF">QTN89_15875</name>
</gene>
<feature type="domain" description="DUF1549" evidence="2">
    <location>
        <begin position="175"/>
        <end position="383"/>
    </location>
</feature>
<feature type="domain" description="Cytochrome C Planctomycete-type" evidence="4">
    <location>
        <begin position="57"/>
        <end position="115"/>
    </location>
</feature>
<proteinExistence type="predicted"/>
<dbReference type="RefSeq" id="WP_289164496.1">
    <property type="nucleotide sequence ID" value="NZ_JASZZN010000011.1"/>
</dbReference>
<dbReference type="EMBL" id="JASZZN010000011">
    <property type="protein sequence ID" value="MDM4016926.1"/>
    <property type="molecule type" value="Genomic_DNA"/>
</dbReference>
<evidence type="ECO:0000259" key="4">
    <source>
        <dbReference type="Pfam" id="PF07635"/>
    </source>
</evidence>
<feature type="chain" id="PRO_5045289950" evidence="1">
    <location>
        <begin position="26"/>
        <end position="721"/>
    </location>
</feature>
<keyword evidence="1" id="KW-0732">Signal</keyword>
<evidence type="ECO:0000313" key="6">
    <source>
        <dbReference type="Proteomes" id="UP001239462"/>
    </source>
</evidence>
<dbReference type="Pfam" id="PF07635">
    <property type="entry name" value="PSCyt1"/>
    <property type="match status" value="1"/>
</dbReference>
<dbReference type="InterPro" id="IPR022655">
    <property type="entry name" value="DUF1553"/>
</dbReference>
<dbReference type="Proteomes" id="UP001239462">
    <property type="component" value="Unassembled WGS sequence"/>
</dbReference>
<sequence length="721" mass="81297">MRLLKFSTGLCWLLIAIPVPIRSNASEANASVGDANAGDADVAFFESRIRPVLIKHCYECHSDDAEIVQAGLQLDYSDTTRHGGDSGESIVPGDPKASLLISALRYEESEMPPAGKLDERIIRDFETWIEKGAIDPRDRQNAASGQPMQPADGFDWEREREFWAFQKPVATPTSIDDLVERKLVEVNLRRNPPADRRTLIRRLSFDLRGLPPTPSEVASYVHDRHPAATDRLIDRFLSDPAFGEHWARRWLDVARYAEDQAHKVGNNDSLTYPNAYRYRDWVIDAIASDMPYDEFIRMQLAADHVRPDDQDAHLALGFLGLGPKYYARNSPEVMADEWEDRVDTVSRGLLGLTVACARCHDHKYDPIPTSDYYALAGVFASTQMFNRPIDETVKTKKGQSEKPHDGVHIVRDGNPRDLHVMVRGDVKRKGDLAKRQFLTILSPNQPIPLNRGSGRADLAEAIVDPTNPLTARVMANRIWRQLMRQGIIETPSNFGKLGEPPSHRALLDNLAIRLIEQNWSIKRFIREIVRTETYRQSSLPNETAMRVDADNRLYWRMSPKRLSIEAYRDSVLKVAGNLDETVGGPSIQPDAPDENRKTLYSEISRMDLNSMLARFGFPDPNAHSAKRSDVTTPLQKLFLLNSPLMQKQAKSLAASLVATDGSISDQVALLYQNLFGRDPTPEEFELAEQFVSTGGSADEHMATWTQYAHMLLISNEMQFID</sequence>
<evidence type="ECO:0000259" key="3">
    <source>
        <dbReference type="Pfam" id="PF07587"/>
    </source>
</evidence>
<evidence type="ECO:0000259" key="2">
    <source>
        <dbReference type="Pfam" id="PF07583"/>
    </source>
</evidence>
<feature type="signal peptide" evidence="1">
    <location>
        <begin position="1"/>
        <end position="25"/>
    </location>
</feature>
<dbReference type="InterPro" id="IPR011444">
    <property type="entry name" value="DUF1549"/>
</dbReference>
<keyword evidence="6" id="KW-1185">Reference proteome</keyword>
<dbReference type="Pfam" id="PF07583">
    <property type="entry name" value="PSCyt2"/>
    <property type="match status" value="1"/>
</dbReference>
<dbReference type="PANTHER" id="PTHR35889:SF3">
    <property type="entry name" value="F-BOX DOMAIN-CONTAINING PROTEIN"/>
    <property type="match status" value="1"/>
</dbReference>
<reference evidence="5 6" key="1">
    <citation type="submission" date="2023-06" db="EMBL/GenBank/DDBJ databases">
        <title>Roseiconus lacunae JC819 isolated from Gulf of Mannar region, Tamil Nadu.</title>
        <authorList>
            <person name="Pk S."/>
            <person name="Ch S."/>
            <person name="Ch V.R."/>
        </authorList>
    </citation>
    <scope>NUCLEOTIDE SEQUENCE [LARGE SCALE GENOMIC DNA]</scope>
    <source>
        <strain evidence="5 6">JC819</strain>
    </source>
</reference>
<accession>A0ABT7PK95</accession>
<evidence type="ECO:0000256" key="1">
    <source>
        <dbReference type="SAM" id="SignalP"/>
    </source>
</evidence>
<name>A0ABT7PK95_9BACT</name>
<feature type="domain" description="DUF1553" evidence="3">
    <location>
        <begin position="454"/>
        <end position="690"/>
    </location>
</feature>
<dbReference type="PANTHER" id="PTHR35889">
    <property type="entry name" value="CYCLOINULO-OLIGOSACCHARIDE FRUCTANOTRANSFERASE-RELATED"/>
    <property type="match status" value="1"/>
</dbReference>
<evidence type="ECO:0000313" key="5">
    <source>
        <dbReference type="EMBL" id="MDM4016926.1"/>
    </source>
</evidence>
<dbReference type="Pfam" id="PF07587">
    <property type="entry name" value="PSD1"/>
    <property type="match status" value="1"/>
</dbReference>
<dbReference type="InterPro" id="IPR011429">
    <property type="entry name" value="Cyt_c_Planctomycete-type"/>
</dbReference>
<comment type="caution">
    <text evidence="5">The sequence shown here is derived from an EMBL/GenBank/DDBJ whole genome shotgun (WGS) entry which is preliminary data.</text>
</comment>
<protein>
    <submittedName>
        <fullName evidence="5">PSD1 and planctomycete cytochrome C domain-containing protein</fullName>
    </submittedName>
</protein>
<organism evidence="5 6">
    <name type="scientific">Roseiconus lacunae</name>
    <dbReference type="NCBI Taxonomy" id="2605694"/>
    <lineage>
        <taxon>Bacteria</taxon>
        <taxon>Pseudomonadati</taxon>
        <taxon>Planctomycetota</taxon>
        <taxon>Planctomycetia</taxon>
        <taxon>Pirellulales</taxon>
        <taxon>Pirellulaceae</taxon>
        <taxon>Roseiconus</taxon>
    </lineage>
</organism>